<dbReference type="AlphaFoldDB" id="A0A7L5DRS6"/>
<dbReference type="SUPFAM" id="SSF48452">
    <property type="entry name" value="TPR-like"/>
    <property type="match status" value="1"/>
</dbReference>
<keyword evidence="1" id="KW-0802">TPR repeat</keyword>
<name>A0A7L5DRS6_9BACT</name>
<dbReference type="Gene3D" id="1.25.40.10">
    <property type="entry name" value="Tetratricopeptide repeat domain"/>
    <property type="match status" value="2"/>
</dbReference>
<dbReference type="InterPro" id="IPR019734">
    <property type="entry name" value="TPR_rpt"/>
</dbReference>
<dbReference type="Pfam" id="PF13414">
    <property type="entry name" value="TPR_11"/>
    <property type="match status" value="1"/>
</dbReference>
<dbReference type="Pfam" id="PF00515">
    <property type="entry name" value="TPR_1"/>
    <property type="match status" value="1"/>
</dbReference>
<dbReference type="InterPro" id="IPR037919">
    <property type="entry name" value="OGT"/>
</dbReference>
<dbReference type="PROSITE" id="PS50293">
    <property type="entry name" value="TPR_REGION"/>
    <property type="match status" value="2"/>
</dbReference>
<evidence type="ECO:0000313" key="3">
    <source>
        <dbReference type="Proteomes" id="UP000501128"/>
    </source>
</evidence>
<dbReference type="NCBIfam" id="NF047558">
    <property type="entry name" value="TPR_END_plus"/>
    <property type="match status" value="1"/>
</dbReference>
<dbReference type="Pfam" id="PF13289">
    <property type="entry name" value="SIR2_2"/>
    <property type="match status" value="1"/>
</dbReference>
<dbReference type="SUPFAM" id="SSF52467">
    <property type="entry name" value="DHS-like NAD/FAD-binding domain"/>
    <property type="match status" value="1"/>
</dbReference>
<dbReference type="InterPro" id="IPR011990">
    <property type="entry name" value="TPR-like_helical_dom_sf"/>
</dbReference>
<accession>A0A7L5DRS6</accession>
<dbReference type="Gene3D" id="3.40.50.1220">
    <property type="entry name" value="TPP-binding domain"/>
    <property type="match status" value="1"/>
</dbReference>
<dbReference type="GO" id="GO:0006493">
    <property type="term" value="P:protein O-linked glycosylation"/>
    <property type="evidence" value="ECO:0007669"/>
    <property type="project" value="InterPro"/>
</dbReference>
<dbReference type="RefSeq" id="WP_169550615.1">
    <property type="nucleotide sequence ID" value="NZ_CP051677.1"/>
</dbReference>
<evidence type="ECO:0000313" key="2">
    <source>
        <dbReference type="EMBL" id="QJD78647.1"/>
    </source>
</evidence>
<dbReference type="SMART" id="SM00028">
    <property type="entry name" value="TPR"/>
    <property type="match status" value="3"/>
</dbReference>
<dbReference type="PANTHER" id="PTHR44366:SF1">
    <property type="entry name" value="UDP-N-ACETYLGLUCOSAMINE--PEPTIDE N-ACETYLGLUCOSAMINYLTRANSFERASE 110 KDA SUBUNIT"/>
    <property type="match status" value="1"/>
</dbReference>
<organism evidence="2 3">
    <name type="scientific">Spirosoma rhododendri</name>
    <dbReference type="NCBI Taxonomy" id="2728024"/>
    <lineage>
        <taxon>Bacteria</taxon>
        <taxon>Pseudomonadati</taxon>
        <taxon>Bacteroidota</taxon>
        <taxon>Cytophagia</taxon>
        <taxon>Cytophagales</taxon>
        <taxon>Cytophagaceae</taxon>
        <taxon>Spirosoma</taxon>
    </lineage>
</organism>
<dbReference type="GO" id="GO:0097363">
    <property type="term" value="F:protein O-acetylglucosaminyltransferase activity"/>
    <property type="evidence" value="ECO:0007669"/>
    <property type="project" value="TreeGrafter"/>
</dbReference>
<sequence>MAYQLATLPQLVNLIGEKFDNSNVPRCCLLIGAGCSFNSQIPLGGGLVDLLKMESFRQQHIIDKITWPLDRANDYKKQFDTYVDANQLGSKYDAFCGQHQDQLRQQINALSDTIRTSKLPLPLQQQSPEEQGKFFEGKRDDFYRDAQYEYWFRQYSENASDRQRFVERVIDGKDTGYGYVTLAQLINEGYVRNVFTTNFDDLLHDALMLFFNERVKVYAHSDLSDLLNLRDKKPNIVKLHGDFRYQDMRNTTFEIDETRNRLSEKLADALAETPCFNLVVMGYGGADVSIMNQLLEAKRRTPHSPFRLIWTDRKPVDQLHWRVRDLLDTTRNNFFLQLESFDLLMLQLHEALQLKPVQIVEKAQERQREINAYYGLMQKQVDEAALPAEEKDELTKSLEASSLFNQAYNSSDFQEKCRLYEQAVQLKPDFANALGNWGAALSKLGQYELAIEKYKKALALKPDYAYALVNWGVALSASGQYEPAIEKYKQVLDLKPDFAAAWFNLACVYALQGKIDETIQALDTWRMVNKSASPEEVVADTDFDGIRADPAFHVYMRDWTA</sequence>
<keyword evidence="3" id="KW-1185">Reference proteome</keyword>
<dbReference type="Proteomes" id="UP000501128">
    <property type="component" value="Chromosome"/>
</dbReference>
<reference evidence="2 3" key="1">
    <citation type="submission" date="2020-04" db="EMBL/GenBank/DDBJ databases">
        <title>Genome sequencing of novel species.</title>
        <authorList>
            <person name="Heo J."/>
            <person name="Kim S.-J."/>
            <person name="Kim J.-S."/>
            <person name="Hong S.-B."/>
            <person name="Kwon S.-W."/>
        </authorList>
    </citation>
    <scope>NUCLEOTIDE SEQUENCE [LARGE SCALE GENOMIC DNA]</scope>
    <source>
        <strain evidence="2 3">CJU-R4</strain>
    </source>
</reference>
<evidence type="ECO:0000256" key="1">
    <source>
        <dbReference type="PROSITE-ProRule" id="PRU00339"/>
    </source>
</evidence>
<feature type="repeat" description="TPR" evidence="1">
    <location>
        <begin position="465"/>
        <end position="498"/>
    </location>
</feature>
<dbReference type="EMBL" id="CP051677">
    <property type="protein sequence ID" value="QJD78647.1"/>
    <property type="molecule type" value="Genomic_DNA"/>
</dbReference>
<feature type="repeat" description="TPR" evidence="1">
    <location>
        <begin position="431"/>
        <end position="464"/>
    </location>
</feature>
<gene>
    <name evidence="2" type="ORF">HH216_09570</name>
</gene>
<dbReference type="InterPro" id="IPR029035">
    <property type="entry name" value="DHS-like_NAD/FAD-binding_dom"/>
</dbReference>
<protein>
    <submittedName>
        <fullName evidence="2">Tetratricopeptide repeat protein</fullName>
    </submittedName>
</protein>
<dbReference type="PROSITE" id="PS50005">
    <property type="entry name" value="TPR"/>
    <property type="match status" value="2"/>
</dbReference>
<proteinExistence type="predicted"/>
<dbReference type="PANTHER" id="PTHR44366">
    <property type="entry name" value="UDP-N-ACETYLGLUCOSAMINE--PEPTIDE N-ACETYLGLUCOSAMINYLTRANSFERASE 110 KDA SUBUNIT"/>
    <property type="match status" value="1"/>
</dbReference>
<dbReference type="KEGG" id="srho:HH216_09570"/>